<organism evidence="3 4">
    <name type="scientific">Neurospora tetraspora</name>
    <dbReference type="NCBI Taxonomy" id="94610"/>
    <lineage>
        <taxon>Eukaryota</taxon>
        <taxon>Fungi</taxon>
        <taxon>Dikarya</taxon>
        <taxon>Ascomycota</taxon>
        <taxon>Pezizomycotina</taxon>
        <taxon>Sordariomycetes</taxon>
        <taxon>Sordariomycetidae</taxon>
        <taxon>Sordariales</taxon>
        <taxon>Sordariaceae</taxon>
        <taxon>Neurospora</taxon>
    </lineage>
</organism>
<evidence type="ECO:0000313" key="4">
    <source>
        <dbReference type="Proteomes" id="UP001278500"/>
    </source>
</evidence>
<reference evidence="3" key="2">
    <citation type="submission" date="2023-06" db="EMBL/GenBank/DDBJ databases">
        <authorList>
            <consortium name="Lawrence Berkeley National Laboratory"/>
            <person name="Haridas S."/>
            <person name="Hensen N."/>
            <person name="Bonometti L."/>
            <person name="Westerberg I."/>
            <person name="Brannstrom I.O."/>
            <person name="Guillou S."/>
            <person name="Cros-Aarteil S."/>
            <person name="Calhoun S."/>
            <person name="Kuo A."/>
            <person name="Mondo S."/>
            <person name="Pangilinan J."/>
            <person name="Riley R."/>
            <person name="Labutti K."/>
            <person name="Andreopoulos B."/>
            <person name="Lipzen A."/>
            <person name="Chen C."/>
            <person name="Yanf M."/>
            <person name="Daum C."/>
            <person name="Ng V."/>
            <person name="Clum A."/>
            <person name="Steindorff A."/>
            <person name="Ohm R."/>
            <person name="Martin F."/>
            <person name="Silar P."/>
            <person name="Natvig D."/>
            <person name="Lalanne C."/>
            <person name="Gautier V."/>
            <person name="Ament-Velasquez S.L."/>
            <person name="Kruys A."/>
            <person name="Hutchinson M.I."/>
            <person name="Powell A.J."/>
            <person name="Barry K."/>
            <person name="Miller A.N."/>
            <person name="Grigoriev I.V."/>
            <person name="Debuchy R."/>
            <person name="Gladieux P."/>
            <person name="Thoren M.H."/>
            <person name="Johannesson H."/>
        </authorList>
    </citation>
    <scope>NUCLEOTIDE SEQUENCE</scope>
    <source>
        <strain evidence="3">CBS 560.94</strain>
    </source>
</reference>
<dbReference type="Gene3D" id="3.20.20.380">
    <property type="entry name" value="Copper homeostasis (CutC) domain"/>
    <property type="match status" value="1"/>
</dbReference>
<protein>
    <recommendedName>
        <fullName evidence="2">Copper homeostasis protein cutC homolog</fullName>
    </recommendedName>
</protein>
<evidence type="ECO:0000256" key="1">
    <source>
        <dbReference type="ARBA" id="ARBA00007768"/>
    </source>
</evidence>
<reference evidence="3" key="1">
    <citation type="journal article" date="2023" name="Mol. Phylogenet. Evol.">
        <title>Genome-scale phylogeny and comparative genomics of the fungal order Sordariales.</title>
        <authorList>
            <person name="Hensen N."/>
            <person name="Bonometti L."/>
            <person name="Westerberg I."/>
            <person name="Brannstrom I.O."/>
            <person name="Guillou S."/>
            <person name="Cros-Aarteil S."/>
            <person name="Calhoun S."/>
            <person name="Haridas S."/>
            <person name="Kuo A."/>
            <person name="Mondo S."/>
            <person name="Pangilinan J."/>
            <person name="Riley R."/>
            <person name="LaButti K."/>
            <person name="Andreopoulos B."/>
            <person name="Lipzen A."/>
            <person name="Chen C."/>
            <person name="Yan M."/>
            <person name="Daum C."/>
            <person name="Ng V."/>
            <person name="Clum A."/>
            <person name="Steindorff A."/>
            <person name="Ohm R.A."/>
            <person name="Martin F."/>
            <person name="Silar P."/>
            <person name="Natvig D.O."/>
            <person name="Lalanne C."/>
            <person name="Gautier V."/>
            <person name="Ament-Velasquez S.L."/>
            <person name="Kruys A."/>
            <person name="Hutchinson M.I."/>
            <person name="Powell A.J."/>
            <person name="Barry K."/>
            <person name="Miller A.N."/>
            <person name="Grigoriev I.V."/>
            <person name="Debuchy R."/>
            <person name="Gladieux P."/>
            <person name="Hiltunen Thoren M."/>
            <person name="Johannesson H."/>
        </authorList>
    </citation>
    <scope>NUCLEOTIDE SEQUENCE</scope>
    <source>
        <strain evidence="3">CBS 560.94</strain>
    </source>
</reference>
<accession>A0AAE0MV43</accession>
<name>A0AAE0MV43_9PEZI</name>
<dbReference type="SUPFAM" id="SSF110395">
    <property type="entry name" value="CutC-like"/>
    <property type="match status" value="1"/>
</dbReference>
<evidence type="ECO:0000256" key="2">
    <source>
        <dbReference type="ARBA" id="ARBA00019014"/>
    </source>
</evidence>
<dbReference type="Proteomes" id="UP001278500">
    <property type="component" value="Unassembled WGS sequence"/>
</dbReference>
<dbReference type="InterPro" id="IPR005627">
    <property type="entry name" value="CutC-like"/>
</dbReference>
<keyword evidence="4" id="KW-1185">Reference proteome</keyword>
<proteinExistence type="inferred from homology"/>
<dbReference type="GeneID" id="87867202"/>
<evidence type="ECO:0000313" key="3">
    <source>
        <dbReference type="EMBL" id="KAK3351414.1"/>
    </source>
</evidence>
<dbReference type="GO" id="GO:0005507">
    <property type="term" value="F:copper ion binding"/>
    <property type="evidence" value="ECO:0007669"/>
    <property type="project" value="TreeGrafter"/>
</dbReference>
<dbReference type="PANTHER" id="PTHR12598">
    <property type="entry name" value="COPPER HOMEOSTASIS PROTEIN CUTC"/>
    <property type="match status" value="1"/>
</dbReference>
<comment type="similarity">
    <text evidence="1">Belongs to the CutC family.</text>
</comment>
<dbReference type="PANTHER" id="PTHR12598:SF0">
    <property type="entry name" value="COPPER HOMEOSTASIS PROTEIN CUTC HOMOLOG"/>
    <property type="match status" value="1"/>
</dbReference>
<gene>
    <name evidence="3" type="ORF">B0H65DRAFT_556232</name>
</gene>
<dbReference type="EMBL" id="JAUEPP010000002">
    <property type="protein sequence ID" value="KAK3351414.1"/>
    <property type="molecule type" value="Genomic_DNA"/>
</dbReference>
<dbReference type="Pfam" id="PF03932">
    <property type="entry name" value="CutC"/>
    <property type="match status" value="1"/>
</dbReference>
<dbReference type="AlphaFoldDB" id="A0AAE0MV43"/>
<dbReference type="InterPro" id="IPR036822">
    <property type="entry name" value="CutC-like_dom_sf"/>
</dbReference>
<dbReference type="RefSeq" id="XP_062684709.1">
    <property type="nucleotide sequence ID" value="XM_062830048.1"/>
</dbReference>
<comment type="caution">
    <text evidence="3">The sequence shown here is derived from an EMBL/GenBank/DDBJ whole genome shotgun (WGS) entry which is preliminary data.</text>
</comment>
<sequence>MPVQLEIPIFTADVEEFDVRSFERTGCRELRVKPRAQSDYLTSSNVANGGLTPNMRNTVRFLTHLRKSERLREDQQPIIRIMIRPRGFKHDDKSAFQTEEIQDFQYSRTELLAMCHWIQGFKACGRGLLSPERGDGFVFGVQRRLDMRLNGLVLDAEANRKLIKWVHPYPCFLHRAFDGLLSTRQNPDIYDPPENEIPKSSVEDLVAEVKGLGFKGVLTSGGWGNATDNLETLSELGRAEEDRFELIVGGGVRSGNVWNICSAMKDLAQHRDFWLHSSCYGYGEFNETQARDILRSMKAVEAAMNVMGPNNLVMQRGGG</sequence>